<accession>A0A540MRX4</accession>
<dbReference type="PANTHER" id="PTHR31673">
    <property type="entry name" value="PROTEIN COBRA"/>
    <property type="match status" value="1"/>
</dbReference>
<dbReference type="GO" id="GO:0052324">
    <property type="term" value="P:plant-type cell wall cellulose biosynthetic process"/>
    <property type="evidence" value="ECO:0007669"/>
    <property type="project" value="TreeGrafter"/>
</dbReference>
<evidence type="ECO:0000256" key="6">
    <source>
        <dbReference type="ARBA" id="ARBA00023288"/>
    </source>
</evidence>
<proteinExistence type="inferred from homology"/>
<dbReference type="EMBL" id="VIEB01000192">
    <property type="protein sequence ID" value="TQE01549.1"/>
    <property type="molecule type" value="Genomic_DNA"/>
</dbReference>
<organism evidence="8 9">
    <name type="scientific">Malus baccata</name>
    <name type="common">Siberian crab apple</name>
    <name type="synonym">Pyrus baccata</name>
    <dbReference type="NCBI Taxonomy" id="106549"/>
    <lineage>
        <taxon>Eukaryota</taxon>
        <taxon>Viridiplantae</taxon>
        <taxon>Streptophyta</taxon>
        <taxon>Embryophyta</taxon>
        <taxon>Tracheophyta</taxon>
        <taxon>Spermatophyta</taxon>
        <taxon>Magnoliopsida</taxon>
        <taxon>eudicotyledons</taxon>
        <taxon>Gunneridae</taxon>
        <taxon>Pentapetalae</taxon>
        <taxon>rosids</taxon>
        <taxon>fabids</taxon>
        <taxon>Rosales</taxon>
        <taxon>Rosaceae</taxon>
        <taxon>Amygdaloideae</taxon>
        <taxon>Maleae</taxon>
        <taxon>Malus</taxon>
    </lineage>
</organism>
<protein>
    <recommendedName>
        <fullName evidence="7">COBRA C-terminal domain-containing protein</fullName>
    </recommendedName>
</protein>
<evidence type="ECO:0000256" key="4">
    <source>
        <dbReference type="ARBA" id="ARBA00022729"/>
    </source>
</evidence>
<dbReference type="Pfam" id="PF25079">
    <property type="entry name" value="COB_C"/>
    <property type="match status" value="1"/>
</dbReference>
<name>A0A540MRX4_MALBA</name>
<keyword evidence="4" id="KW-0732">Signal</keyword>
<dbReference type="InterPro" id="IPR006918">
    <property type="entry name" value="COBRA_pln"/>
</dbReference>
<dbReference type="Proteomes" id="UP000315295">
    <property type="component" value="Unassembled WGS sequence"/>
</dbReference>
<dbReference type="GO" id="GO:0098552">
    <property type="term" value="C:side of membrane"/>
    <property type="evidence" value="ECO:0007669"/>
    <property type="project" value="UniProtKB-KW"/>
</dbReference>
<dbReference type="GO" id="GO:0005886">
    <property type="term" value="C:plasma membrane"/>
    <property type="evidence" value="ECO:0007669"/>
    <property type="project" value="UniProtKB-SubCell"/>
</dbReference>
<sequence length="84" mass="9074">MGRSPHRLRPPKPAGRINVAATIVPPSVSYSPDCHLTWSLTCSYSQMLASQNPTSCVPLPSFYNPMIIPCPSCACGCQHKKNCA</sequence>
<evidence type="ECO:0000256" key="2">
    <source>
        <dbReference type="ARBA" id="ARBA00005507"/>
    </source>
</evidence>
<comment type="similarity">
    <text evidence="2">Belongs to the COBRA family.</text>
</comment>
<dbReference type="PANTHER" id="PTHR31673:SF57">
    <property type="entry name" value="COBRA-LIKE PROTEIN"/>
    <property type="match status" value="1"/>
</dbReference>
<evidence type="ECO:0000259" key="7">
    <source>
        <dbReference type="Pfam" id="PF25079"/>
    </source>
</evidence>
<dbReference type="AlphaFoldDB" id="A0A540MRX4"/>
<keyword evidence="5" id="KW-0325">Glycoprotein</keyword>
<evidence type="ECO:0000313" key="8">
    <source>
        <dbReference type="EMBL" id="TQE01549.1"/>
    </source>
</evidence>
<evidence type="ECO:0000256" key="5">
    <source>
        <dbReference type="ARBA" id="ARBA00023180"/>
    </source>
</evidence>
<dbReference type="GO" id="GO:0010215">
    <property type="term" value="P:cellulose microfibril organization"/>
    <property type="evidence" value="ECO:0007669"/>
    <property type="project" value="InterPro"/>
</dbReference>
<keyword evidence="6" id="KW-0449">Lipoprotein</keyword>
<comment type="caution">
    <text evidence="8">The sequence shown here is derived from an EMBL/GenBank/DDBJ whole genome shotgun (WGS) entry which is preliminary data.</text>
</comment>
<dbReference type="STRING" id="106549.A0A540MRX4"/>
<evidence type="ECO:0000256" key="1">
    <source>
        <dbReference type="ARBA" id="ARBA00004609"/>
    </source>
</evidence>
<comment type="subcellular location">
    <subcellularLocation>
        <location evidence="1">Cell membrane</location>
        <topology evidence="1">Lipid-anchor</topology>
        <topology evidence="1">GPI-anchor</topology>
    </subcellularLocation>
</comment>
<feature type="domain" description="COBRA C-terminal" evidence="7">
    <location>
        <begin position="55"/>
        <end position="83"/>
    </location>
</feature>
<keyword evidence="9" id="KW-1185">Reference proteome</keyword>
<keyword evidence="3" id="KW-0336">GPI-anchor</keyword>
<gene>
    <name evidence="8" type="ORF">C1H46_012779</name>
</gene>
<evidence type="ECO:0000313" key="9">
    <source>
        <dbReference type="Proteomes" id="UP000315295"/>
    </source>
</evidence>
<keyword evidence="3" id="KW-0472">Membrane</keyword>
<dbReference type="InterPro" id="IPR056900">
    <property type="entry name" value="COB_C"/>
</dbReference>
<evidence type="ECO:0000256" key="3">
    <source>
        <dbReference type="ARBA" id="ARBA00022622"/>
    </source>
</evidence>
<reference evidence="8 9" key="1">
    <citation type="journal article" date="2019" name="G3 (Bethesda)">
        <title>Sequencing of a Wild Apple (Malus baccata) Genome Unravels the Differences Between Cultivated and Wild Apple Species Regarding Disease Resistance and Cold Tolerance.</title>
        <authorList>
            <person name="Chen X."/>
        </authorList>
    </citation>
    <scope>NUCLEOTIDE SEQUENCE [LARGE SCALE GENOMIC DNA]</scope>
    <source>
        <strain evidence="9">cv. Shandingzi</strain>
        <tissue evidence="8">Leaves</tissue>
    </source>
</reference>